<dbReference type="SUPFAM" id="SSF56112">
    <property type="entry name" value="Protein kinase-like (PK-like)"/>
    <property type="match status" value="1"/>
</dbReference>
<proteinExistence type="predicted"/>
<dbReference type="InterPro" id="IPR000719">
    <property type="entry name" value="Prot_kinase_dom"/>
</dbReference>
<dbReference type="InterPro" id="IPR053083">
    <property type="entry name" value="TF_kinase-domain_protein"/>
</dbReference>
<feature type="region of interest" description="Disordered" evidence="1">
    <location>
        <begin position="508"/>
        <end position="586"/>
    </location>
</feature>
<gene>
    <name evidence="3" type="ORF">C8034_v006840</name>
</gene>
<feature type="domain" description="Protein kinase" evidence="2">
    <location>
        <begin position="111"/>
        <end position="488"/>
    </location>
</feature>
<protein>
    <recommendedName>
        <fullName evidence="2">Protein kinase domain-containing protein</fullName>
    </recommendedName>
</protein>
<dbReference type="Proteomes" id="UP000295604">
    <property type="component" value="Unassembled WGS sequence"/>
</dbReference>
<evidence type="ECO:0000256" key="1">
    <source>
        <dbReference type="SAM" id="MobiDB-lite"/>
    </source>
</evidence>
<dbReference type="GO" id="GO:0004672">
    <property type="term" value="F:protein kinase activity"/>
    <property type="evidence" value="ECO:0007669"/>
    <property type="project" value="InterPro"/>
</dbReference>
<organism evidence="3 4">
    <name type="scientific">Colletotrichum sidae</name>
    <dbReference type="NCBI Taxonomy" id="1347389"/>
    <lineage>
        <taxon>Eukaryota</taxon>
        <taxon>Fungi</taxon>
        <taxon>Dikarya</taxon>
        <taxon>Ascomycota</taxon>
        <taxon>Pezizomycotina</taxon>
        <taxon>Sordariomycetes</taxon>
        <taxon>Hypocreomycetidae</taxon>
        <taxon>Glomerellales</taxon>
        <taxon>Glomerellaceae</taxon>
        <taxon>Colletotrichum</taxon>
        <taxon>Colletotrichum orbiculare species complex</taxon>
    </lineage>
</organism>
<keyword evidence="4" id="KW-1185">Reference proteome</keyword>
<evidence type="ECO:0000313" key="3">
    <source>
        <dbReference type="EMBL" id="TEA12042.1"/>
    </source>
</evidence>
<accession>A0A4R8T4L5</accession>
<name>A0A4R8T4L5_9PEZI</name>
<dbReference type="PROSITE" id="PS50011">
    <property type="entry name" value="PROTEIN_KINASE_DOM"/>
    <property type="match status" value="1"/>
</dbReference>
<dbReference type="SMART" id="SM00220">
    <property type="entry name" value="S_TKc"/>
    <property type="match status" value="1"/>
</dbReference>
<dbReference type="EMBL" id="QAPF01000288">
    <property type="protein sequence ID" value="TEA12042.1"/>
    <property type="molecule type" value="Genomic_DNA"/>
</dbReference>
<dbReference type="AlphaFoldDB" id="A0A4R8T4L5"/>
<dbReference type="PANTHER" id="PTHR44305:SF2">
    <property type="entry name" value="SI:DKEY-192D15.2"/>
    <property type="match status" value="1"/>
</dbReference>
<dbReference type="PANTHER" id="PTHR44305">
    <property type="entry name" value="SI:DKEY-192D15.2-RELATED"/>
    <property type="match status" value="1"/>
</dbReference>
<evidence type="ECO:0000259" key="2">
    <source>
        <dbReference type="PROSITE" id="PS50011"/>
    </source>
</evidence>
<dbReference type="GO" id="GO:0005524">
    <property type="term" value="F:ATP binding"/>
    <property type="evidence" value="ECO:0007669"/>
    <property type="project" value="InterPro"/>
</dbReference>
<feature type="compositionally biased region" description="Acidic residues" evidence="1">
    <location>
        <begin position="535"/>
        <end position="544"/>
    </location>
</feature>
<dbReference type="InterPro" id="IPR011009">
    <property type="entry name" value="Kinase-like_dom_sf"/>
</dbReference>
<comment type="caution">
    <text evidence="3">The sequence shown here is derived from an EMBL/GenBank/DDBJ whole genome shotgun (WGS) entry which is preliminary data.</text>
</comment>
<evidence type="ECO:0000313" key="4">
    <source>
        <dbReference type="Proteomes" id="UP000295604"/>
    </source>
</evidence>
<sequence>MPSRYENDDPLGVSVCSCQLPYESEDHNRHRQQIDATILHGRMRGDGLQELLKDNESDDTQVVVHERNLGEPPYVPEHQLKNKYAPPKFDNSAQRELETKYKGSKVLGYGLEVKKMIAAGKHGIAALVRYRRPKSGEPWNNYVIKVEKARHRAHATVAQEEKALTKYKGAKHILQIFDAETNQIKEDREDEQGGKGPLIPKSTYDAQDKIWNVRDQRNRNFILLEHAEGGTLHQWLEKSSRLGETWPDKALWVLFKCLVMGLIGMAYPPKGHHKQSHPDWDPNNPIDEYIPEGPARPEMEQTVHFDIEPRNILTAVNHDDPIFPLFKLADFGLAQFFSELGRQNPNEPSKTLYWKSRLRGKKWYFSPEQFDAQWDDLRDNYKDTQAPNPFKAIDGSKPSIAGNYGMHTNVYQIGVVMWCAITLHKFEPPARAVRIRSSVWETFGAALQSKRFDNVDPKLREVVQLCMTRDPSHRPSLDHLITLINDRLSDPDLGTNQELIAWAQNFFSSPRAPNDEPNGADVDAGGTKRKRNWDNEWEDDEVEEEARQRAAARQRQRPSPRVEMARIQAQRAQHLHQPRIPTGSQVHRLRRGAVSGPASVLQQPGTLTMGAGMQLLNSPVGGFEGSWNQPAPLPPQNTGYLPATASAQFPSQLDAFNAFGMNYPQAVAANDAFSDLNLAIYQQILVPEAQQVPPGQAPVPMVPQSLPFAFTPGGAGDAGGTGSQFQLANPLIQQPDQSLFLMNQAQLPLFGQEQQQAGNMDMMQWQPNQGYQQFHDPTLQQQGQLIRGMQTQLDVQQLEIERLRIQVNQQQFNQQPQPQFIVEDEISDAELQAAAAAAAAADVNMDVDMDQAHGAQPGPE</sequence>
<dbReference type="Gene3D" id="1.10.510.10">
    <property type="entry name" value="Transferase(Phosphotransferase) domain 1"/>
    <property type="match status" value="1"/>
</dbReference>
<reference evidence="3 4" key="1">
    <citation type="submission" date="2018-11" db="EMBL/GenBank/DDBJ databases">
        <title>Genome sequence and assembly of Colletotrichum sidae.</title>
        <authorList>
            <person name="Gan P."/>
            <person name="Shirasu K."/>
        </authorList>
    </citation>
    <scope>NUCLEOTIDE SEQUENCE [LARGE SCALE GENOMIC DNA]</scope>
    <source>
        <strain evidence="3 4">CBS 518.97</strain>
    </source>
</reference>